<protein>
    <recommendedName>
        <fullName evidence="5">RAB6-interacting golgin</fullName>
    </recommendedName>
</protein>
<feature type="coiled-coil region" evidence="1">
    <location>
        <begin position="252"/>
        <end position="293"/>
    </location>
</feature>
<dbReference type="Proteomes" id="UP000824890">
    <property type="component" value="Unassembled WGS sequence"/>
</dbReference>
<comment type="caution">
    <text evidence="3">The sequence shown here is derived from an EMBL/GenBank/DDBJ whole genome shotgun (WGS) entry which is preliminary data.</text>
</comment>
<dbReference type="Pfam" id="PF04949">
    <property type="entry name" value="Transcrip_act"/>
    <property type="match status" value="2"/>
</dbReference>
<dbReference type="PANTHER" id="PTHR21470:SF11">
    <property type="entry name" value="RAB6-INTERACTING GOLGIN"/>
    <property type="match status" value="1"/>
</dbReference>
<keyword evidence="1" id="KW-0175">Coiled coil</keyword>
<feature type="region of interest" description="Disordered" evidence="2">
    <location>
        <begin position="181"/>
        <end position="225"/>
    </location>
</feature>
<evidence type="ECO:0000313" key="3">
    <source>
        <dbReference type="EMBL" id="KAH0886930.1"/>
    </source>
</evidence>
<evidence type="ECO:0000313" key="4">
    <source>
        <dbReference type="Proteomes" id="UP000824890"/>
    </source>
</evidence>
<evidence type="ECO:0000256" key="2">
    <source>
        <dbReference type="SAM" id="MobiDB-lite"/>
    </source>
</evidence>
<dbReference type="InterPro" id="IPR007033">
    <property type="entry name" value="GORAB"/>
</dbReference>
<dbReference type="EMBL" id="JAGKQM010000014">
    <property type="protein sequence ID" value="KAH0886930.1"/>
    <property type="molecule type" value="Genomic_DNA"/>
</dbReference>
<dbReference type="PANTHER" id="PTHR21470">
    <property type="entry name" value="RAB6-INTERACTING PROTEIN GORAB"/>
    <property type="match status" value="1"/>
</dbReference>
<reference evidence="3 4" key="1">
    <citation type="submission" date="2021-05" db="EMBL/GenBank/DDBJ databases">
        <title>Genome Assembly of Synthetic Allotetraploid Brassica napus Reveals Homoeologous Exchanges between Subgenomes.</title>
        <authorList>
            <person name="Davis J.T."/>
        </authorList>
    </citation>
    <scope>NUCLEOTIDE SEQUENCE [LARGE SCALE GENOMIC DNA]</scope>
    <source>
        <strain evidence="4">cv. Da-Ae</strain>
        <tissue evidence="3">Seedling</tissue>
    </source>
</reference>
<evidence type="ECO:0008006" key="5">
    <source>
        <dbReference type="Google" id="ProtNLM"/>
    </source>
</evidence>
<accession>A0ABQ8A4C0</accession>
<organism evidence="3 4">
    <name type="scientific">Brassica napus</name>
    <name type="common">Rape</name>
    <dbReference type="NCBI Taxonomy" id="3708"/>
    <lineage>
        <taxon>Eukaryota</taxon>
        <taxon>Viridiplantae</taxon>
        <taxon>Streptophyta</taxon>
        <taxon>Embryophyta</taxon>
        <taxon>Tracheophyta</taxon>
        <taxon>Spermatophyta</taxon>
        <taxon>Magnoliopsida</taxon>
        <taxon>eudicotyledons</taxon>
        <taxon>Gunneridae</taxon>
        <taxon>Pentapetalae</taxon>
        <taxon>rosids</taxon>
        <taxon>malvids</taxon>
        <taxon>Brassicales</taxon>
        <taxon>Brassicaceae</taxon>
        <taxon>Brassiceae</taxon>
        <taxon>Brassica</taxon>
    </lineage>
</organism>
<keyword evidence="4" id="KW-1185">Reference proteome</keyword>
<proteinExistence type="predicted"/>
<evidence type="ECO:0000256" key="1">
    <source>
        <dbReference type="SAM" id="Coils"/>
    </source>
</evidence>
<name>A0ABQ8A4C0_BRANA</name>
<sequence length="381" mass="43638">MFQSEIIKTNSITHKEKVKMTQSQTNGGDGAGAIALAEPPLNNEIIMFNRSLSTSSCLSKEDEEMTRTALSAFRAKESEIEKRKLEVRERVQAQLGRVEEETRRLATIREELESLADPMRKEVLIVRKKIDSVYKELKPLSYSVQKKQREYKEAVDAFNEKNLEKIQLITKLMELAGESENLRKKHTKEKPKMTQTNAGASTGAAAAATTTELPPPQPQPQTQRSEMVLHTGSLSFSSHMSREDEEMTRSALSAFRAKEDEIEKRRAEVRERIQAQLGRVEEETRRLSTLREEIESMADPMRKEVSVVRKKIDSVNKELKPLGSTVQKKEREYKEALDTFNEKNREKVQLITKLMELVGESEKLRMKKLEELSKSIEETVI</sequence>
<gene>
    <name evidence="3" type="ORF">HID58_063026</name>
</gene>
<feature type="compositionally biased region" description="Low complexity" evidence="2">
    <location>
        <begin position="194"/>
        <end position="212"/>
    </location>
</feature>